<dbReference type="EMBL" id="LJCS01000011">
    <property type="protein sequence ID" value="KOY62837.1"/>
    <property type="molecule type" value="Genomic_DNA"/>
</dbReference>
<sequence>MDYLNETYNLNHGIVIIGFRSANYINGAYPAQASLARQKVSDDTAKKLKSFMAERKDGSCQSCIAAVSI</sequence>
<comment type="caution">
    <text evidence="1">The sequence shown here is derived from an EMBL/GenBank/DDBJ whole genome shotgun (WGS) entry which is preliminary data.</text>
</comment>
<evidence type="ECO:0000313" key="1">
    <source>
        <dbReference type="EMBL" id="KOY62837.1"/>
    </source>
</evidence>
<proteinExistence type="predicted"/>
<reference evidence="1 2" key="1">
    <citation type="submission" date="2015-09" db="EMBL/GenBank/DDBJ databases">
        <title>Draft genome sequence and assembly of Photorhabdus sp. VMG, a bacterial symbiont associated with Heterorhabditis zealandica.</title>
        <authorList>
            <person name="Naidoo S."/>
            <person name="Featherston J."/>
            <person name="Mothupi B."/>
            <person name="Gray V.M."/>
        </authorList>
    </citation>
    <scope>NUCLEOTIDE SEQUENCE [LARGE SCALE GENOMIC DNA]</scope>
    <source>
        <strain evidence="1 2">VMG</strain>
    </source>
</reference>
<evidence type="ECO:0000313" key="2">
    <source>
        <dbReference type="Proteomes" id="UP000037727"/>
    </source>
</evidence>
<protein>
    <submittedName>
        <fullName evidence="1">Uncharacterized protein</fullName>
    </submittedName>
</protein>
<gene>
    <name evidence="1" type="ORF">AM629_06385</name>
</gene>
<dbReference type="Proteomes" id="UP000037727">
    <property type="component" value="Unassembled WGS sequence"/>
</dbReference>
<organism evidence="1 2">
    <name type="scientific">Photorhabdus heterorhabditis</name>
    <dbReference type="NCBI Taxonomy" id="880156"/>
    <lineage>
        <taxon>Bacteria</taxon>
        <taxon>Pseudomonadati</taxon>
        <taxon>Pseudomonadota</taxon>
        <taxon>Gammaproteobacteria</taxon>
        <taxon>Enterobacterales</taxon>
        <taxon>Morganellaceae</taxon>
        <taxon>Photorhabdus</taxon>
    </lineage>
</organism>
<keyword evidence="2" id="KW-1185">Reference proteome</keyword>
<name>A0ABR5KDZ8_9GAMM</name>
<accession>A0ABR5KDZ8</accession>